<feature type="compositionally biased region" description="Acidic residues" evidence="1">
    <location>
        <begin position="74"/>
        <end position="88"/>
    </location>
</feature>
<keyword evidence="3" id="KW-1185">Reference proteome</keyword>
<proteinExistence type="predicted"/>
<feature type="region of interest" description="Disordered" evidence="1">
    <location>
        <begin position="391"/>
        <end position="420"/>
    </location>
</feature>
<reference evidence="2" key="1">
    <citation type="submission" date="2020-04" db="EMBL/GenBank/DDBJ databases">
        <authorList>
            <person name="Alioto T."/>
            <person name="Alioto T."/>
            <person name="Gomez Garrido J."/>
        </authorList>
    </citation>
    <scope>NUCLEOTIDE SEQUENCE</scope>
    <source>
        <strain evidence="2">A484AB</strain>
    </source>
</reference>
<name>A0A7D9D6A6_PARCT</name>
<feature type="compositionally biased region" description="Low complexity" evidence="1">
    <location>
        <begin position="281"/>
        <end position="295"/>
    </location>
</feature>
<feature type="region of interest" description="Disordered" evidence="1">
    <location>
        <begin position="219"/>
        <end position="248"/>
    </location>
</feature>
<feature type="compositionally biased region" description="Acidic residues" evidence="1">
    <location>
        <begin position="22"/>
        <end position="33"/>
    </location>
</feature>
<dbReference type="Proteomes" id="UP001152795">
    <property type="component" value="Unassembled WGS sequence"/>
</dbReference>
<organism evidence="2 3">
    <name type="scientific">Paramuricea clavata</name>
    <name type="common">Red gorgonian</name>
    <name type="synonym">Violescent sea-whip</name>
    <dbReference type="NCBI Taxonomy" id="317549"/>
    <lineage>
        <taxon>Eukaryota</taxon>
        <taxon>Metazoa</taxon>
        <taxon>Cnidaria</taxon>
        <taxon>Anthozoa</taxon>
        <taxon>Octocorallia</taxon>
        <taxon>Malacalcyonacea</taxon>
        <taxon>Plexauridae</taxon>
        <taxon>Paramuricea</taxon>
    </lineage>
</organism>
<evidence type="ECO:0000256" key="1">
    <source>
        <dbReference type="SAM" id="MobiDB-lite"/>
    </source>
</evidence>
<gene>
    <name evidence="2" type="ORF">PACLA_8A072316</name>
</gene>
<evidence type="ECO:0000313" key="2">
    <source>
        <dbReference type="EMBL" id="CAB3977901.1"/>
    </source>
</evidence>
<evidence type="ECO:0000313" key="3">
    <source>
        <dbReference type="Proteomes" id="UP001152795"/>
    </source>
</evidence>
<feature type="region of interest" description="Disordered" evidence="1">
    <location>
        <begin position="269"/>
        <end position="300"/>
    </location>
</feature>
<dbReference type="AlphaFoldDB" id="A0A7D9D6A6"/>
<feature type="region of interest" description="Disordered" evidence="1">
    <location>
        <begin position="1"/>
        <end position="61"/>
    </location>
</feature>
<protein>
    <submittedName>
        <fullName evidence="2">Uncharacterized protein</fullName>
    </submittedName>
</protein>
<feature type="region of interest" description="Disordered" evidence="1">
    <location>
        <begin position="69"/>
        <end position="88"/>
    </location>
</feature>
<sequence length="420" mass="47411">MPDNTDFNPDVNEDVNLTGYSDTDDECEVDENINETNAEDNTVNPVQGDTTDTTIDENLQPYDAEQYVNYASGDGDDEGDDGNDDDDDVGLNEQVIQGFFKQLLQIQEQVEKKKKDNRLIPSISNYMKLDLDQKSQQISPTITRHLLHVCNLLVHNKFDIKIDYGDRGVLEYITGKDCPKKDIKFTLVEDMRIHSYIRKAVRQLETIKKAEEIKNGRRNELLNSAKQSSEEAGLIESRQEAKKSVRNNASTAGNDIINYLRKTDSYRKSVGLDQPDDEAAENATPPATAGPSGAGHKPGTVAASVAKIEEHFQKNDIKPIATGINAAGVNMNISYQDMLEDLTCNYTQTQPNLDANNRRRMLLLLKKTNMPTSYIRNKRLKEEYKNIINHSKKAPIPTPTRIPQPKGKYRRRDRGYLSDD</sequence>
<accession>A0A7D9D6A6</accession>
<dbReference type="EMBL" id="CACRXK020000078">
    <property type="protein sequence ID" value="CAB3977901.1"/>
    <property type="molecule type" value="Genomic_DNA"/>
</dbReference>
<comment type="caution">
    <text evidence="2">The sequence shown here is derived from an EMBL/GenBank/DDBJ whole genome shotgun (WGS) entry which is preliminary data.</text>
</comment>
<feature type="compositionally biased region" description="Polar residues" evidence="1">
    <location>
        <begin position="34"/>
        <end position="57"/>
    </location>
</feature>